<keyword evidence="1" id="KW-0966">Cell projection</keyword>
<reference evidence="1 2" key="1">
    <citation type="submission" date="2013-07" db="EMBL/GenBank/DDBJ databases">
        <title>Complete genome sequence of Bacillus infantis NRRL B-14911 that has potential to induce cardiac disease by antigenic mimicry.</title>
        <authorList>
            <person name="Massilamany C."/>
            <person name="Smith T.P.L."/>
            <person name="Loy J.D."/>
            <person name="Barletta R."/>
            <person name="Reddy J."/>
        </authorList>
    </citation>
    <scope>NUCLEOTIDE SEQUENCE [LARGE SCALE GENOMIC DNA]</scope>
    <source>
        <strain evidence="1 2">NRRL B-14911</strain>
    </source>
</reference>
<organism evidence="1 2">
    <name type="scientific">Bacillus infantis NRRL B-14911</name>
    <dbReference type="NCBI Taxonomy" id="1367477"/>
    <lineage>
        <taxon>Bacteria</taxon>
        <taxon>Bacillati</taxon>
        <taxon>Bacillota</taxon>
        <taxon>Bacilli</taxon>
        <taxon>Bacillales</taxon>
        <taxon>Bacillaceae</taxon>
        <taxon>Bacillus</taxon>
    </lineage>
</organism>
<dbReference type="Gene3D" id="3.30.160.170">
    <property type="entry name" value="FlaG-like"/>
    <property type="match status" value="1"/>
</dbReference>
<dbReference type="EMBL" id="CP006643">
    <property type="protein sequence ID" value="AGX06243.1"/>
    <property type="molecule type" value="Genomic_DNA"/>
</dbReference>
<dbReference type="Proteomes" id="UP000017805">
    <property type="component" value="Chromosome"/>
</dbReference>
<dbReference type="STRING" id="1367477.N288_22015"/>
<dbReference type="PATRIC" id="fig|1367477.3.peg.4390"/>
<dbReference type="RefSeq" id="WP_009792988.1">
    <property type="nucleotide sequence ID" value="NC_022524.1"/>
</dbReference>
<dbReference type="InterPro" id="IPR035924">
    <property type="entry name" value="FlaG-like_sf"/>
</dbReference>
<sequence>MIERLSGQSVVPYSPRTTSLDKAVTQVNIEQDIIISTEKDTYRNEDSKEKLGDIIEGMNEFLQPSNTSLKFELHEKLNEYYVTIVDNDTHEVVKEIPSKKMLDMYAAMTEFVGLVVDKKI</sequence>
<dbReference type="InterPro" id="IPR005186">
    <property type="entry name" value="FlaG"/>
</dbReference>
<evidence type="ECO:0000313" key="1">
    <source>
        <dbReference type="EMBL" id="AGX06243.1"/>
    </source>
</evidence>
<dbReference type="KEGG" id="bif:N288_22015"/>
<dbReference type="OrthoDB" id="9799867at2"/>
<dbReference type="HOGENOM" id="CLU_120910_3_2_9"/>
<accession>U5LFR5</accession>
<dbReference type="Pfam" id="PF03646">
    <property type="entry name" value="FlaG"/>
    <property type="match status" value="1"/>
</dbReference>
<evidence type="ECO:0000313" key="2">
    <source>
        <dbReference type="Proteomes" id="UP000017805"/>
    </source>
</evidence>
<dbReference type="PANTHER" id="PTHR37166:SF1">
    <property type="entry name" value="PROTEIN FLAG"/>
    <property type="match status" value="1"/>
</dbReference>
<gene>
    <name evidence="1" type="ORF">N288_22015</name>
</gene>
<keyword evidence="1" id="KW-0969">Cilium</keyword>
<dbReference type="AlphaFoldDB" id="U5LFR5"/>
<keyword evidence="1" id="KW-0282">Flagellum</keyword>
<proteinExistence type="predicted"/>
<keyword evidence="2" id="KW-1185">Reference proteome</keyword>
<dbReference type="PANTHER" id="PTHR37166">
    <property type="entry name" value="PROTEIN FLAG"/>
    <property type="match status" value="1"/>
</dbReference>
<protein>
    <submittedName>
        <fullName evidence="1">Flagellar protein FlaG</fullName>
    </submittedName>
</protein>
<dbReference type="SUPFAM" id="SSF160214">
    <property type="entry name" value="FlaG-like"/>
    <property type="match status" value="1"/>
</dbReference>
<dbReference type="NCBIfam" id="NF005834">
    <property type="entry name" value="PRK07738.1"/>
    <property type="match status" value="1"/>
</dbReference>
<name>U5LFR5_9BACI</name>